<evidence type="ECO:0008006" key="3">
    <source>
        <dbReference type="Google" id="ProtNLM"/>
    </source>
</evidence>
<dbReference type="InterPro" id="IPR027417">
    <property type="entry name" value="P-loop_NTPase"/>
</dbReference>
<organism evidence="1 2">
    <name type="scientific">Cyclotella cryptica</name>
    <dbReference type="NCBI Taxonomy" id="29204"/>
    <lineage>
        <taxon>Eukaryota</taxon>
        <taxon>Sar</taxon>
        <taxon>Stramenopiles</taxon>
        <taxon>Ochrophyta</taxon>
        <taxon>Bacillariophyta</taxon>
        <taxon>Coscinodiscophyceae</taxon>
        <taxon>Thalassiosirophycidae</taxon>
        <taxon>Stephanodiscales</taxon>
        <taxon>Stephanodiscaceae</taxon>
        <taxon>Cyclotella</taxon>
    </lineage>
</organism>
<evidence type="ECO:0000313" key="1">
    <source>
        <dbReference type="EMBL" id="KAL3804861.1"/>
    </source>
</evidence>
<reference evidence="1 2" key="1">
    <citation type="journal article" date="2020" name="G3 (Bethesda)">
        <title>Improved Reference Genome for Cyclotella cryptica CCMP332, a Model for Cell Wall Morphogenesis, Salinity Adaptation, and Lipid Production in Diatoms (Bacillariophyta).</title>
        <authorList>
            <person name="Roberts W.R."/>
            <person name="Downey K.M."/>
            <person name="Ruck E.C."/>
            <person name="Traller J.C."/>
            <person name="Alverson A.J."/>
        </authorList>
    </citation>
    <scope>NUCLEOTIDE SEQUENCE [LARGE SCALE GENOMIC DNA]</scope>
    <source>
        <strain evidence="1 2">CCMP332</strain>
    </source>
</reference>
<evidence type="ECO:0000313" key="2">
    <source>
        <dbReference type="Proteomes" id="UP001516023"/>
    </source>
</evidence>
<protein>
    <recommendedName>
        <fullName evidence="3">Sulfotransferase</fullName>
    </recommendedName>
</protein>
<dbReference type="Gene3D" id="3.40.50.300">
    <property type="entry name" value="P-loop containing nucleotide triphosphate hydrolases"/>
    <property type="match status" value="1"/>
</dbReference>
<proteinExistence type="predicted"/>
<accession>A0ABD3QZ58</accession>
<dbReference type="EMBL" id="JABMIG020000005">
    <property type="protein sequence ID" value="KAL3804861.1"/>
    <property type="molecule type" value="Genomic_DNA"/>
</dbReference>
<name>A0ABD3QZ58_9STRA</name>
<sequence>MHIGHGIYNLPHQSQRHRFDQSLSSPPTGRNSRFIFATALIFAGVSLHGMSKIASLGSDVKTTSSYDGIDIFERLKSEMKPRSIYDELEVDSLNTTSNPNSRHGIYKYFSPYEQRFPNDRLTHGFKKSIPYNNNIPPNKQICFVHVGKAGGSTIGCSLGFSLHCSSSGQVIPNSILPVVTTHAFHRGVYDCQDDAAYFLFVIRDPLARLLSAFNYDRPQEHEKLSKWQRFHKKEFYLDCPYWTLEEVAQNGLLDSTGTTSTVCRRRARSAIRGTEQFIPHWFFNYQYYYEFIPLEAKILVIRNDHIVDDWNGIEYMLDGNGDVLNPSLLPENNVHDKNATDLYLSDDSKIALCRSLCNEIQIYKDILRRAVNFIEEDVQISLEELRLSCPSEAISDVCDEPKPDITKKINDRKFN</sequence>
<keyword evidence="2" id="KW-1185">Reference proteome</keyword>
<gene>
    <name evidence="1" type="ORF">HJC23_006633</name>
</gene>
<dbReference type="Proteomes" id="UP001516023">
    <property type="component" value="Unassembled WGS sequence"/>
</dbReference>
<comment type="caution">
    <text evidence="1">The sequence shown here is derived from an EMBL/GenBank/DDBJ whole genome shotgun (WGS) entry which is preliminary data.</text>
</comment>
<dbReference type="AlphaFoldDB" id="A0ABD3QZ58"/>